<feature type="transmembrane region" description="Helical" evidence="7">
    <location>
        <begin position="296"/>
        <end position="317"/>
    </location>
</feature>
<dbReference type="Pfam" id="PF02687">
    <property type="entry name" value="FtsX"/>
    <property type="match status" value="1"/>
</dbReference>
<comment type="similarity">
    <text evidence="6">Belongs to the ABC-4 integral membrane protein family.</text>
</comment>
<evidence type="ECO:0000256" key="1">
    <source>
        <dbReference type="ARBA" id="ARBA00004651"/>
    </source>
</evidence>
<evidence type="ECO:0000259" key="8">
    <source>
        <dbReference type="Pfam" id="PF02687"/>
    </source>
</evidence>
<feature type="transmembrane region" description="Helical" evidence="7">
    <location>
        <begin position="20"/>
        <end position="38"/>
    </location>
</feature>
<keyword evidence="4 7" id="KW-1133">Transmembrane helix</keyword>
<keyword evidence="3 7" id="KW-0812">Transmembrane</keyword>
<name>A0ABR4XN27_9PORP</name>
<dbReference type="InterPro" id="IPR050250">
    <property type="entry name" value="Macrolide_Exporter_MacB"/>
</dbReference>
<feature type="transmembrane region" description="Helical" evidence="7">
    <location>
        <begin position="343"/>
        <end position="363"/>
    </location>
</feature>
<evidence type="ECO:0000256" key="2">
    <source>
        <dbReference type="ARBA" id="ARBA00022475"/>
    </source>
</evidence>
<sequence length="420" mass="48102">MIKHQLKIMWNERRQNIAIFLELLLVLLCFWGIMNIFYNRISEALKPTGFDTAHTYRIFHSILPNTSPLYIAPESDGYRTYAASMLEVKNRLKKLPEVEAVAISMHSTPHMGSNRITTLSSDSLHVQDWVMVRGVEPEFLDIFRIMDEQGSTEAFKRALRDNKLVISKGLNEALVPNNVNPIGLELKESDGNIFGIVGGVSGDLKQNTFYWWNTSLFQLLYPTEEEFISYGDHPNLPYLEISMRIKPSADHAFKERFLKEIAPTLHNCNLIVSDIRSFAEMKSSFDAPYIKQMKNYASIVIFFAINVLLGVIGVFWYRTDQRKHEMGVRMALGDRAAALLRRYIGEGLLLLLFTIPFALPLSYGISKLGFAFRWDTMTLERFLWGFGSAYLLMMLMVILGIWIPARKAVNIPPSVVLKEE</sequence>
<evidence type="ECO:0000256" key="6">
    <source>
        <dbReference type="ARBA" id="ARBA00038076"/>
    </source>
</evidence>
<reference evidence="9 10" key="1">
    <citation type="submission" date="2014-08" db="EMBL/GenBank/DDBJ databases">
        <title>Porphyromonas canoris strain:OH2762 Genome sequencing.</title>
        <authorList>
            <person name="Wallis C."/>
            <person name="Deusch O."/>
            <person name="O'Flynn C."/>
            <person name="Davis I."/>
            <person name="Jospin G."/>
            <person name="Darling A.E."/>
            <person name="Coil D.A."/>
            <person name="Alexiev A."/>
            <person name="Horsfall A."/>
            <person name="Kirkwood N."/>
            <person name="Harris S."/>
            <person name="Eisen J.A."/>
        </authorList>
    </citation>
    <scope>NUCLEOTIDE SEQUENCE [LARGE SCALE GENOMIC DNA]</scope>
    <source>
        <strain evidence="10">COT-108 OH2762</strain>
    </source>
</reference>
<keyword evidence="10" id="KW-1185">Reference proteome</keyword>
<dbReference type="InterPro" id="IPR003838">
    <property type="entry name" value="ABC3_permease_C"/>
</dbReference>
<gene>
    <name evidence="9" type="ORF">HQ43_00205</name>
</gene>
<proteinExistence type="inferred from homology"/>
<evidence type="ECO:0000256" key="7">
    <source>
        <dbReference type="SAM" id="Phobius"/>
    </source>
</evidence>
<accession>A0ABR4XN27</accession>
<evidence type="ECO:0000256" key="4">
    <source>
        <dbReference type="ARBA" id="ARBA00022989"/>
    </source>
</evidence>
<evidence type="ECO:0000313" key="9">
    <source>
        <dbReference type="EMBL" id="KGN93599.1"/>
    </source>
</evidence>
<comment type="caution">
    <text evidence="9">The sequence shown here is derived from an EMBL/GenBank/DDBJ whole genome shotgun (WGS) entry which is preliminary data.</text>
</comment>
<dbReference type="PANTHER" id="PTHR30572">
    <property type="entry name" value="MEMBRANE COMPONENT OF TRANSPORTER-RELATED"/>
    <property type="match status" value="1"/>
</dbReference>
<evidence type="ECO:0000256" key="5">
    <source>
        <dbReference type="ARBA" id="ARBA00023136"/>
    </source>
</evidence>
<protein>
    <recommendedName>
        <fullName evidence="8">ABC3 transporter permease C-terminal domain-containing protein</fullName>
    </recommendedName>
</protein>
<dbReference type="Proteomes" id="UP000030101">
    <property type="component" value="Unassembled WGS sequence"/>
</dbReference>
<evidence type="ECO:0000313" key="10">
    <source>
        <dbReference type="Proteomes" id="UP000030101"/>
    </source>
</evidence>
<dbReference type="EMBL" id="JQZV01000001">
    <property type="protein sequence ID" value="KGN93599.1"/>
    <property type="molecule type" value="Genomic_DNA"/>
</dbReference>
<keyword evidence="5 7" id="KW-0472">Membrane</keyword>
<evidence type="ECO:0000256" key="3">
    <source>
        <dbReference type="ARBA" id="ARBA00022692"/>
    </source>
</evidence>
<dbReference type="PANTHER" id="PTHR30572:SF4">
    <property type="entry name" value="ABC TRANSPORTER PERMEASE YTRF"/>
    <property type="match status" value="1"/>
</dbReference>
<comment type="subcellular location">
    <subcellularLocation>
        <location evidence="1">Cell membrane</location>
        <topology evidence="1">Multi-pass membrane protein</topology>
    </subcellularLocation>
</comment>
<feature type="transmembrane region" description="Helical" evidence="7">
    <location>
        <begin position="383"/>
        <end position="403"/>
    </location>
</feature>
<dbReference type="RefSeq" id="WP_036788196.1">
    <property type="nucleotide sequence ID" value="NZ_JQZV01000001.1"/>
</dbReference>
<keyword evidence="2" id="KW-1003">Cell membrane</keyword>
<feature type="domain" description="ABC3 transporter permease C-terminal" evidence="8">
    <location>
        <begin position="298"/>
        <end position="413"/>
    </location>
</feature>
<organism evidence="9 10">
    <name type="scientific">Porphyromonas canoris</name>
    <dbReference type="NCBI Taxonomy" id="36875"/>
    <lineage>
        <taxon>Bacteria</taxon>
        <taxon>Pseudomonadati</taxon>
        <taxon>Bacteroidota</taxon>
        <taxon>Bacteroidia</taxon>
        <taxon>Bacteroidales</taxon>
        <taxon>Porphyromonadaceae</taxon>
        <taxon>Porphyromonas</taxon>
    </lineage>
</organism>